<organism evidence="1 2">
    <name type="scientific">Trichinella pseudospiralis</name>
    <name type="common">Parasitic roundworm</name>
    <dbReference type="NCBI Taxonomy" id="6337"/>
    <lineage>
        <taxon>Eukaryota</taxon>
        <taxon>Metazoa</taxon>
        <taxon>Ecdysozoa</taxon>
        <taxon>Nematoda</taxon>
        <taxon>Enoplea</taxon>
        <taxon>Dorylaimia</taxon>
        <taxon>Trichinellida</taxon>
        <taxon>Trichinellidae</taxon>
        <taxon>Trichinella</taxon>
    </lineage>
</organism>
<accession>A0A0V1GFT7</accession>
<dbReference type="Proteomes" id="UP000054826">
    <property type="component" value="Unassembled WGS sequence"/>
</dbReference>
<name>A0A0V1GFT7_TRIPS</name>
<proteinExistence type="predicted"/>
<sequence length="54" mass="6297">MSLHSFPIPTTEKMFQEGGVRDVRRKARRKLLIVWSGTSSKCMARTTIHVKRHM</sequence>
<comment type="caution">
    <text evidence="1">The sequence shown here is derived from an EMBL/GenBank/DDBJ whole genome shotgun (WGS) entry which is preliminary data.</text>
</comment>
<gene>
    <name evidence="1" type="ORF">T4C_3385</name>
</gene>
<reference evidence="1 2" key="1">
    <citation type="submission" date="2015-01" db="EMBL/GenBank/DDBJ databases">
        <title>Evolution of Trichinella species and genotypes.</title>
        <authorList>
            <person name="Korhonen P.K."/>
            <person name="Edoardo P."/>
            <person name="Giuseppe L.R."/>
            <person name="Gasser R.B."/>
        </authorList>
    </citation>
    <scope>NUCLEOTIDE SEQUENCE [LARGE SCALE GENOMIC DNA]</scope>
    <source>
        <strain evidence="1">ISS176</strain>
    </source>
</reference>
<dbReference type="AlphaFoldDB" id="A0A0V1GFT7"/>
<dbReference type="EMBL" id="JYDV01002876">
    <property type="protein sequence ID" value="KRY97144.1"/>
    <property type="molecule type" value="Genomic_DNA"/>
</dbReference>
<evidence type="ECO:0000313" key="2">
    <source>
        <dbReference type="Proteomes" id="UP000054826"/>
    </source>
</evidence>
<protein>
    <submittedName>
        <fullName evidence="1">Uncharacterized protein</fullName>
    </submittedName>
</protein>
<evidence type="ECO:0000313" key="1">
    <source>
        <dbReference type="EMBL" id="KRY97144.1"/>
    </source>
</evidence>